<evidence type="ECO:0000313" key="3">
    <source>
        <dbReference type="Proteomes" id="UP000327157"/>
    </source>
</evidence>
<dbReference type="EMBL" id="SMOL01000726">
    <property type="protein sequence ID" value="KAB2600589.1"/>
    <property type="molecule type" value="Genomic_DNA"/>
</dbReference>
<protein>
    <submittedName>
        <fullName evidence="2">N-acetyl-gamma-glutamyl-phosphate reductase</fullName>
    </submittedName>
</protein>
<dbReference type="EMBL" id="SMOL01000656">
    <property type="protein sequence ID" value="KAB2604004.1"/>
    <property type="molecule type" value="Genomic_DNA"/>
</dbReference>
<keyword evidence="3" id="KW-1185">Reference proteome</keyword>
<accession>A0A5N5G0G1</accession>
<dbReference type="Proteomes" id="UP000327157">
    <property type="component" value="Unassembled WGS sequence"/>
</dbReference>
<evidence type="ECO:0000313" key="2">
    <source>
        <dbReference type="EMBL" id="KAB2604004.1"/>
    </source>
</evidence>
<organism evidence="2 3">
    <name type="scientific">Pyrus ussuriensis x Pyrus communis</name>
    <dbReference type="NCBI Taxonomy" id="2448454"/>
    <lineage>
        <taxon>Eukaryota</taxon>
        <taxon>Viridiplantae</taxon>
        <taxon>Streptophyta</taxon>
        <taxon>Embryophyta</taxon>
        <taxon>Tracheophyta</taxon>
        <taxon>Spermatophyta</taxon>
        <taxon>Magnoliopsida</taxon>
        <taxon>eudicotyledons</taxon>
        <taxon>Gunneridae</taxon>
        <taxon>Pentapetalae</taxon>
        <taxon>rosids</taxon>
        <taxon>fabids</taxon>
        <taxon>Rosales</taxon>
        <taxon>Rosaceae</taxon>
        <taxon>Amygdaloideae</taxon>
        <taxon>Maleae</taxon>
        <taxon>Pyrus</taxon>
    </lineage>
</organism>
<evidence type="ECO:0000313" key="1">
    <source>
        <dbReference type="EMBL" id="KAB2600589.1"/>
    </source>
</evidence>
<proteinExistence type="predicted"/>
<dbReference type="AlphaFoldDB" id="A0A5N5G0G1"/>
<reference evidence="2 3" key="1">
    <citation type="submission" date="2019-09" db="EMBL/GenBank/DDBJ databases">
        <authorList>
            <person name="Ou C."/>
        </authorList>
    </citation>
    <scope>NUCLEOTIDE SEQUENCE [LARGE SCALE GENOMIC DNA]</scope>
    <source>
        <strain evidence="2">S2</strain>
        <tissue evidence="2">Leaf</tissue>
    </source>
</reference>
<name>A0A5N5G0G1_9ROSA</name>
<reference evidence="2 3" key="2">
    <citation type="submission" date="2019-11" db="EMBL/GenBank/DDBJ databases">
        <title>A de novo genome assembly of a pear dwarfing rootstock.</title>
        <authorList>
            <person name="Wang F."/>
            <person name="Wang J."/>
            <person name="Li S."/>
            <person name="Zhang Y."/>
            <person name="Fang M."/>
            <person name="Ma L."/>
            <person name="Zhao Y."/>
            <person name="Jiang S."/>
        </authorList>
    </citation>
    <scope>NUCLEOTIDE SEQUENCE [LARGE SCALE GENOMIC DNA]</scope>
    <source>
        <strain evidence="2">S2</strain>
        <tissue evidence="2">Leaf</tissue>
    </source>
</reference>
<gene>
    <name evidence="2" type="ORF">D8674_040967</name>
    <name evidence="1" type="ORF">D8674_041036</name>
</gene>
<comment type="caution">
    <text evidence="2">The sequence shown here is derived from an EMBL/GenBank/DDBJ whole genome shotgun (WGS) entry which is preliminary data.</text>
</comment>
<dbReference type="Gene3D" id="3.40.50.720">
    <property type="entry name" value="NAD(P)-binding Rossmann-like Domain"/>
    <property type="match status" value="1"/>
</dbReference>
<sequence>MGFSLMKQKPEEEGFNLKTIHFCRPHPLHLQQVLQCASLISALTIIKDVVNNLKADTRDAGKIVRLLANHPHFVITLMTADRKAEQSLGSVFPLLVSQVN</sequence>
<dbReference type="OrthoDB" id="438291at2759"/>